<dbReference type="AlphaFoldDB" id="A0A7R9D1B4"/>
<dbReference type="Pfam" id="PF00206">
    <property type="entry name" value="Lyase_1"/>
    <property type="match status" value="1"/>
</dbReference>
<reference evidence="2" key="1">
    <citation type="submission" date="2020-11" db="EMBL/GenBank/DDBJ databases">
        <authorList>
            <person name="Tran Van P."/>
        </authorList>
    </citation>
    <scope>NUCLEOTIDE SEQUENCE</scope>
</reference>
<proteinExistence type="predicted"/>
<dbReference type="Gene3D" id="1.20.200.10">
    <property type="entry name" value="Fumarase/aspartase (Central domain)"/>
    <property type="match status" value="1"/>
</dbReference>
<dbReference type="SUPFAM" id="SSF48557">
    <property type="entry name" value="L-aspartase-like"/>
    <property type="match status" value="1"/>
</dbReference>
<dbReference type="InterPro" id="IPR022761">
    <property type="entry name" value="Fumarate_lyase_N"/>
</dbReference>
<dbReference type="PANTHER" id="PTHR11444">
    <property type="entry name" value="ASPARTATEAMMONIA/ARGININOSUCCINATE/ADENYLOSUCCINATE LYASE"/>
    <property type="match status" value="1"/>
</dbReference>
<dbReference type="GO" id="GO:0006108">
    <property type="term" value="P:malate metabolic process"/>
    <property type="evidence" value="ECO:0007669"/>
    <property type="project" value="TreeGrafter"/>
</dbReference>
<feature type="domain" description="Fumarate lyase N-terminal" evidence="1">
    <location>
        <begin position="110"/>
        <end position="194"/>
    </location>
</feature>
<dbReference type="InterPro" id="IPR005677">
    <property type="entry name" value="Fum_hydII"/>
</dbReference>
<dbReference type="GO" id="GO:0006106">
    <property type="term" value="P:fumarate metabolic process"/>
    <property type="evidence" value="ECO:0007669"/>
    <property type="project" value="InterPro"/>
</dbReference>
<gene>
    <name evidence="2" type="ORF">TCEB3V08_LOCUS8447</name>
</gene>
<sequence>MATGPAYIAVLNRGQGNVLRNGEAAGVDELTSETQVWGGRYYLPECKHRSMMNAVGMRIIRNVCGKNCMDRVGNELGLKDCGRRGNPTGQCERSVLRWFGNAQRRSVDQVTKQKYEGLGVLHKALDCKAKEFEQIIKIGRTHLMDAVPLTLGQEFSGYAAQVKNGIDRVCATLPRLYELALGGTAVGTGLNTRIGTLPRPEPPGATSEAQCTVGYTREMRPQSLSQRAAVSETHQACFKECDNPCPGDVGVVWMLGAGNLNIC</sequence>
<dbReference type="PANTHER" id="PTHR11444:SF1">
    <property type="entry name" value="FUMARATE HYDRATASE, MITOCHONDRIAL"/>
    <property type="match status" value="1"/>
</dbReference>
<evidence type="ECO:0000313" key="2">
    <source>
        <dbReference type="EMBL" id="CAD7406311.1"/>
    </source>
</evidence>
<organism evidence="2">
    <name type="scientific">Timema cristinae</name>
    <name type="common">Walking stick</name>
    <dbReference type="NCBI Taxonomy" id="61476"/>
    <lineage>
        <taxon>Eukaryota</taxon>
        <taxon>Metazoa</taxon>
        <taxon>Ecdysozoa</taxon>
        <taxon>Arthropoda</taxon>
        <taxon>Hexapoda</taxon>
        <taxon>Insecta</taxon>
        <taxon>Pterygota</taxon>
        <taxon>Neoptera</taxon>
        <taxon>Polyneoptera</taxon>
        <taxon>Phasmatodea</taxon>
        <taxon>Timematodea</taxon>
        <taxon>Timematoidea</taxon>
        <taxon>Timematidae</taxon>
        <taxon>Timema</taxon>
    </lineage>
</organism>
<dbReference type="EMBL" id="OC319791">
    <property type="protein sequence ID" value="CAD7406311.1"/>
    <property type="molecule type" value="Genomic_DNA"/>
</dbReference>
<accession>A0A7R9D1B4</accession>
<protein>
    <recommendedName>
        <fullName evidence="1">Fumarate lyase N-terminal domain-containing protein</fullName>
    </recommendedName>
</protein>
<dbReference type="GO" id="GO:0005739">
    <property type="term" value="C:mitochondrion"/>
    <property type="evidence" value="ECO:0007669"/>
    <property type="project" value="TreeGrafter"/>
</dbReference>
<name>A0A7R9D1B4_TIMCR</name>
<dbReference type="InterPro" id="IPR008948">
    <property type="entry name" value="L-Aspartase-like"/>
</dbReference>
<dbReference type="GO" id="GO:0006099">
    <property type="term" value="P:tricarboxylic acid cycle"/>
    <property type="evidence" value="ECO:0007669"/>
    <property type="project" value="TreeGrafter"/>
</dbReference>
<evidence type="ECO:0000259" key="1">
    <source>
        <dbReference type="Pfam" id="PF00206"/>
    </source>
</evidence>
<dbReference type="GO" id="GO:0004333">
    <property type="term" value="F:fumarate hydratase activity"/>
    <property type="evidence" value="ECO:0007669"/>
    <property type="project" value="InterPro"/>
</dbReference>